<dbReference type="EMBL" id="MU006800">
    <property type="protein sequence ID" value="KAF2636242.1"/>
    <property type="molecule type" value="Genomic_DNA"/>
</dbReference>
<sequence length="104" mass="11508">MSKGATVSVFYPAQEGAKFDIDYYLATHMALVWKTWKPYGLINYKVTKFGPGSTYAWGCTMEWENIEGFQKAGEAPGAKEVFNDIENFSNVQPVIVAGEVVGTN</sequence>
<evidence type="ECO:0000256" key="1">
    <source>
        <dbReference type="ARBA" id="ARBA00005986"/>
    </source>
</evidence>
<organism evidence="2 3">
    <name type="scientific">Massarina eburnea CBS 473.64</name>
    <dbReference type="NCBI Taxonomy" id="1395130"/>
    <lineage>
        <taxon>Eukaryota</taxon>
        <taxon>Fungi</taxon>
        <taxon>Dikarya</taxon>
        <taxon>Ascomycota</taxon>
        <taxon>Pezizomycotina</taxon>
        <taxon>Dothideomycetes</taxon>
        <taxon>Pleosporomycetidae</taxon>
        <taxon>Pleosporales</taxon>
        <taxon>Massarineae</taxon>
        <taxon>Massarinaceae</taxon>
        <taxon>Massarina</taxon>
    </lineage>
</organism>
<accession>A0A6A6RLR7</accession>
<dbReference type="Proteomes" id="UP000799753">
    <property type="component" value="Unassembled WGS sequence"/>
</dbReference>
<dbReference type="NCBIfam" id="TIGR02118">
    <property type="entry name" value="EthD family reductase"/>
    <property type="match status" value="1"/>
</dbReference>
<proteinExistence type="inferred from homology"/>
<dbReference type="InterPro" id="IPR009799">
    <property type="entry name" value="EthD_dom"/>
</dbReference>
<gene>
    <name evidence="2" type="ORF">P280DRAFT_510746</name>
</gene>
<evidence type="ECO:0008006" key="4">
    <source>
        <dbReference type="Google" id="ProtNLM"/>
    </source>
</evidence>
<dbReference type="PANTHER" id="PTHR40260:SF2">
    <property type="entry name" value="BLR8190 PROTEIN"/>
    <property type="match status" value="1"/>
</dbReference>
<evidence type="ECO:0000313" key="2">
    <source>
        <dbReference type="EMBL" id="KAF2636242.1"/>
    </source>
</evidence>
<dbReference type="GO" id="GO:0016491">
    <property type="term" value="F:oxidoreductase activity"/>
    <property type="evidence" value="ECO:0007669"/>
    <property type="project" value="InterPro"/>
</dbReference>
<evidence type="ECO:0000313" key="3">
    <source>
        <dbReference type="Proteomes" id="UP000799753"/>
    </source>
</evidence>
<comment type="similarity">
    <text evidence="1">Belongs to the tpcK family.</text>
</comment>
<dbReference type="SUPFAM" id="SSF54909">
    <property type="entry name" value="Dimeric alpha+beta barrel"/>
    <property type="match status" value="1"/>
</dbReference>
<dbReference type="Gene3D" id="3.30.70.100">
    <property type="match status" value="1"/>
</dbReference>
<reference evidence="2" key="1">
    <citation type="journal article" date="2020" name="Stud. Mycol.">
        <title>101 Dothideomycetes genomes: a test case for predicting lifestyles and emergence of pathogens.</title>
        <authorList>
            <person name="Haridas S."/>
            <person name="Albert R."/>
            <person name="Binder M."/>
            <person name="Bloem J."/>
            <person name="Labutti K."/>
            <person name="Salamov A."/>
            <person name="Andreopoulos B."/>
            <person name="Baker S."/>
            <person name="Barry K."/>
            <person name="Bills G."/>
            <person name="Bluhm B."/>
            <person name="Cannon C."/>
            <person name="Castanera R."/>
            <person name="Culley D."/>
            <person name="Daum C."/>
            <person name="Ezra D."/>
            <person name="Gonzalez J."/>
            <person name="Henrissat B."/>
            <person name="Kuo A."/>
            <person name="Liang C."/>
            <person name="Lipzen A."/>
            <person name="Lutzoni F."/>
            <person name="Magnuson J."/>
            <person name="Mondo S."/>
            <person name="Nolan M."/>
            <person name="Ohm R."/>
            <person name="Pangilinan J."/>
            <person name="Park H.-J."/>
            <person name="Ramirez L."/>
            <person name="Alfaro M."/>
            <person name="Sun H."/>
            <person name="Tritt A."/>
            <person name="Yoshinaga Y."/>
            <person name="Zwiers L.-H."/>
            <person name="Turgeon B."/>
            <person name="Goodwin S."/>
            <person name="Spatafora J."/>
            <person name="Crous P."/>
            <person name="Grigoriev I."/>
        </authorList>
    </citation>
    <scope>NUCLEOTIDE SEQUENCE</scope>
    <source>
        <strain evidence="2">CBS 473.64</strain>
    </source>
</reference>
<keyword evidence="3" id="KW-1185">Reference proteome</keyword>
<dbReference type="OrthoDB" id="4892971at2759"/>
<dbReference type="PANTHER" id="PTHR40260">
    <property type="entry name" value="BLR8190 PROTEIN"/>
    <property type="match status" value="1"/>
</dbReference>
<dbReference type="InterPro" id="IPR011008">
    <property type="entry name" value="Dimeric_a/b-barrel"/>
</dbReference>
<dbReference type="AlphaFoldDB" id="A0A6A6RLR7"/>
<name>A0A6A6RLR7_9PLEO</name>
<protein>
    <recommendedName>
        <fullName evidence="4">EthD domain-containing protein</fullName>
    </recommendedName>
</protein>